<protein>
    <submittedName>
        <fullName evidence="2">Uncharacterized protein</fullName>
    </submittedName>
</protein>
<proteinExistence type="predicted"/>
<sequence>MIFSSKTQIPCRSCGHRFNGKLKTSRATFKSAYCSRCYCRSMSGGRMCRNPRVSAPRGQYDRWSSFGAGAQMVGDSPYCAEHLTCHDHSNGLRCMRFVKKNDPDKFHFCDARAHHALPTDSCASPDCSSQKGSDHSCCADHRCSKQGCSTPRPGRNVGWCPTHTCEVEHCTSECAGEGPPRSAGRLCEHHRHCSASNCTQHCHRRDNGEYATLCGRHYCRFPGCSKQQIGFAGTDDATGSSVMHGNAGPNAPGDRVAGWPGFCQDHACVSLGCGNARVAVALGGQWCHVHECDVLGCRYQKIPGGSKFCREHVCQRRHCPRKADENGDGFCTRHRGCAEAGCNRDRYVEDDVVNERCDRHYYVPCHWTRCAEKPVPESAFCEEHVCAHRTCRDGRVPGSPSVYCGGHTCAAEGCYELRRHATLPDGAMAIGGGPNGHGLTSYCSNHCCHSSDCGDRCADGKVYCSAHNCAVDGCRENGTVNVPPQTYNGRIISNNNAKVCETHYIREDYRRIGQSGIGNGGGGGGGGGEYGPDMLGRLLGLGGRGGRERGVHIIADSPNPFDEPVPGAGGWHSHW</sequence>
<evidence type="ECO:0000256" key="1">
    <source>
        <dbReference type="SAM" id="MobiDB-lite"/>
    </source>
</evidence>
<feature type="region of interest" description="Disordered" evidence="1">
    <location>
        <begin position="555"/>
        <end position="575"/>
    </location>
</feature>
<organism evidence="2">
    <name type="scientific">Pyricularia oryzae (strain Y34)</name>
    <name type="common">Rice blast fungus</name>
    <name type="synonym">Magnaporthe oryzae</name>
    <dbReference type="NCBI Taxonomy" id="1143189"/>
    <lineage>
        <taxon>Eukaryota</taxon>
        <taxon>Fungi</taxon>
        <taxon>Dikarya</taxon>
        <taxon>Ascomycota</taxon>
        <taxon>Pezizomycotina</taxon>
        <taxon>Sordariomycetes</taxon>
        <taxon>Sordariomycetidae</taxon>
        <taxon>Magnaporthales</taxon>
        <taxon>Pyriculariaceae</taxon>
        <taxon>Pyricularia</taxon>
    </lineage>
</organism>
<evidence type="ECO:0000313" key="2">
    <source>
        <dbReference type="EMBL" id="ELQ39724.1"/>
    </source>
</evidence>
<dbReference type="Proteomes" id="UP000011086">
    <property type="component" value="Unassembled WGS sequence"/>
</dbReference>
<name>A0AA97PM81_PYRO3</name>
<accession>A0AA97PM81</accession>
<reference evidence="2" key="1">
    <citation type="journal article" date="2012" name="PLoS Genet.">
        <title>Comparative analysis of the genomes of two field isolates of the rice blast fungus Magnaporthe oryzae.</title>
        <authorList>
            <person name="Xue M."/>
            <person name="Yang J."/>
            <person name="Li Z."/>
            <person name="Hu S."/>
            <person name="Yao N."/>
            <person name="Dean R.A."/>
            <person name="Zhao W."/>
            <person name="Shen M."/>
            <person name="Zhang H."/>
            <person name="Li C."/>
            <person name="Liu L."/>
            <person name="Cao L."/>
            <person name="Xu X."/>
            <person name="Xing Y."/>
            <person name="Hsiang T."/>
            <person name="Zhang Z."/>
            <person name="Xu J.R."/>
            <person name="Peng Y.L."/>
        </authorList>
    </citation>
    <scope>NUCLEOTIDE SEQUENCE</scope>
    <source>
        <strain evidence="2">Y34</strain>
    </source>
</reference>
<dbReference type="EMBL" id="JH793132">
    <property type="protein sequence ID" value="ELQ39724.1"/>
    <property type="molecule type" value="Genomic_DNA"/>
</dbReference>
<gene>
    <name evidence="2" type="ORF">OOU_Y34scaffold00487g69</name>
</gene>
<dbReference type="AlphaFoldDB" id="A0AA97PM81"/>